<dbReference type="InterPro" id="IPR007048">
    <property type="entry name" value="IraD/Gp25-like"/>
</dbReference>
<accession>A0A521DM34</accession>
<dbReference type="AlphaFoldDB" id="A0A521DM34"/>
<dbReference type="Pfam" id="PF04965">
    <property type="entry name" value="GPW_gp25"/>
    <property type="match status" value="1"/>
</dbReference>
<dbReference type="EMBL" id="FXTC01000005">
    <property type="protein sequence ID" value="SMO72652.1"/>
    <property type="molecule type" value="Genomic_DNA"/>
</dbReference>
<evidence type="ECO:0000313" key="2">
    <source>
        <dbReference type="EMBL" id="SMO72652.1"/>
    </source>
</evidence>
<evidence type="ECO:0000313" key="3">
    <source>
        <dbReference type="Proteomes" id="UP000316916"/>
    </source>
</evidence>
<proteinExistence type="predicted"/>
<organism evidence="2 3">
    <name type="scientific">Chryseobacterium rhizoplanae</name>
    <dbReference type="NCBI Taxonomy" id="1609531"/>
    <lineage>
        <taxon>Bacteria</taxon>
        <taxon>Pseudomonadati</taxon>
        <taxon>Bacteroidota</taxon>
        <taxon>Flavobacteriia</taxon>
        <taxon>Flavobacteriales</taxon>
        <taxon>Weeksellaceae</taxon>
        <taxon>Chryseobacterium group</taxon>
        <taxon>Chryseobacterium</taxon>
    </lineage>
</organism>
<dbReference type="Proteomes" id="UP000316916">
    <property type="component" value="Unassembled WGS sequence"/>
</dbReference>
<dbReference type="SUPFAM" id="SSF160719">
    <property type="entry name" value="gpW/gp25-like"/>
    <property type="match status" value="1"/>
</dbReference>
<feature type="domain" description="IraD/Gp25-like" evidence="1">
    <location>
        <begin position="25"/>
        <end position="125"/>
    </location>
</feature>
<gene>
    <name evidence="2" type="ORF">SAMN06265171_105260</name>
</gene>
<evidence type="ECO:0000259" key="1">
    <source>
        <dbReference type="Pfam" id="PF04965"/>
    </source>
</evidence>
<reference evidence="2 3" key="1">
    <citation type="submission" date="2017-05" db="EMBL/GenBank/DDBJ databases">
        <authorList>
            <person name="Varghese N."/>
            <person name="Submissions S."/>
        </authorList>
    </citation>
    <scope>NUCLEOTIDE SEQUENCE [LARGE SCALE GENOMIC DNA]</scope>
    <source>
        <strain evidence="2 3">DSM 29371</strain>
    </source>
</reference>
<sequence length="142" mass="16371">MRGTYYKIPIDFASIIDERNAEKVSIEQSINQHLFIIVTTPLGRCKFDDSFGTEIFEVDFDLPRSDNSIKEFITKAVTESIIKREQRLLLEDIEVAVKNADIGNAERKRAKKKVMVSVKGLVKETDRPFFFQKSFFIGPLSY</sequence>
<name>A0A521DM34_9FLAO</name>
<dbReference type="Gene3D" id="3.10.450.40">
    <property type="match status" value="1"/>
</dbReference>
<protein>
    <submittedName>
        <fullName evidence="2">Gene 25-like lysozyme</fullName>
    </submittedName>
</protein>
<keyword evidence="3" id="KW-1185">Reference proteome</keyword>
<dbReference type="RefSeq" id="WP_142718469.1">
    <property type="nucleotide sequence ID" value="NZ_FXTC01000005.1"/>
</dbReference>